<reference evidence="2" key="2">
    <citation type="journal article" date="2021" name="PeerJ">
        <title>Extensive microbial diversity within the chicken gut microbiome revealed by metagenomics and culture.</title>
        <authorList>
            <person name="Gilroy R."/>
            <person name="Ravi A."/>
            <person name="Getino M."/>
            <person name="Pursley I."/>
            <person name="Horton D.L."/>
            <person name="Alikhan N.F."/>
            <person name="Baker D."/>
            <person name="Gharbi K."/>
            <person name="Hall N."/>
            <person name="Watson M."/>
            <person name="Adriaenssens E.M."/>
            <person name="Foster-Nyarko E."/>
            <person name="Jarju S."/>
            <person name="Secka A."/>
            <person name="Antonio M."/>
            <person name="Oren A."/>
            <person name="Chaudhuri R.R."/>
            <person name="La Ragione R."/>
            <person name="Hildebrand F."/>
            <person name="Pallen M.J."/>
        </authorList>
    </citation>
    <scope>NUCLEOTIDE SEQUENCE</scope>
    <source>
        <strain evidence="2">CHK154-7741</strain>
    </source>
</reference>
<protein>
    <submittedName>
        <fullName evidence="2">Uncharacterized protein</fullName>
    </submittedName>
</protein>
<evidence type="ECO:0000256" key="1">
    <source>
        <dbReference type="SAM" id="MobiDB-lite"/>
    </source>
</evidence>
<dbReference type="EMBL" id="DVOD01000063">
    <property type="protein sequence ID" value="HIU93206.1"/>
    <property type="molecule type" value="Genomic_DNA"/>
</dbReference>
<sequence>MPINSTGFIKIPQDYAIKPVQKKDEESKQNLFVDKSLSQSAKYMIGATALAGVVALGIIGHRNNWWTNAKKVVQQESVKNSAEAAQPVKKASKNPNKTIKETNPTQRTINKINAELSKETKHAKRALRQYNEIYTEFHEVCYRHGSDYVKYLKENKIPFEAGKDGIRVFDKEGKLTRIIKGLDADNKISQTYIEYYDKNGKLAKIVSFVDNTPSLHFYDNNGNLSKRIVPISKIGGTRPSVMTAEFKNNRLTKEAIYIQPMDNNYDNALVLKVINHKKATEYGAISVGSKDKYAITSNKTYWLDEANELTEIQHYINDSFNSYRHYLFNSNNEIVRTKELMPGWLEHITLDSKTGSKSSGLSLKNGKLDDYIEYDPNNGQPTRKIFEAFDDETMFMDIPFINGKGDMAQAKYIKKSDFDVAPFLERYK</sequence>
<reference evidence="2" key="1">
    <citation type="submission" date="2020-10" db="EMBL/GenBank/DDBJ databases">
        <authorList>
            <person name="Gilroy R."/>
        </authorList>
    </citation>
    <scope>NUCLEOTIDE SEQUENCE</scope>
    <source>
        <strain evidence="2">CHK154-7741</strain>
    </source>
</reference>
<proteinExistence type="predicted"/>
<evidence type="ECO:0000313" key="2">
    <source>
        <dbReference type="EMBL" id="HIU93206.1"/>
    </source>
</evidence>
<accession>A0A9D1SSJ4</accession>
<feature type="region of interest" description="Disordered" evidence="1">
    <location>
        <begin position="78"/>
        <end position="105"/>
    </location>
</feature>
<feature type="compositionally biased region" description="Polar residues" evidence="1">
    <location>
        <begin position="93"/>
        <end position="105"/>
    </location>
</feature>
<organism evidence="2 3">
    <name type="scientific">Candidatus Limenecus avicola</name>
    <dbReference type="NCBI Taxonomy" id="2840847"/>
    <lineage>
        <taxon>Bacteria</taxon>
        <taxon>Bacillati</taxon>
        <taxon>Bacillota</taxon>
        <taxon>Clostridia</taxon>
        <taxon>Eubacteriales</taxon>
        <taxon>Clostridiaceae</taxon>
        <taxon>Clostridiaceae incertae sedis</taxon>
        <taxon>Candidatus Limenecus</taxon>
    </lineage>
</organism>
<dbReference type="AlphaFoldDB" id="A0A9D1SSJ4"/>
<gene>
    <name evidence="2" type="ORF">IAD26_08760</name>
</gene>
<comment type="caution">
    <text evidence="2">The sequence shown here is derived from an EMBL/GenBank/DDBJ whole genome shotgun (WGS) entry which is preliminary data.</text>
</comment>
<dbReference type="Proteomes" id="UP000886748">
    <property type="component" value="Unassembled WGS sequence"/>
</dbReference>
<feature type="non-terminal residue" evidence="2">
    <location>
        <position position="428"/>
    </location>
</feature>
<evidence type="ECO:0000313" key="3">
    <source>
        <dbReference type="Proteomes" id="UP000886748"/>
    </source>
</evidence>
<name>A0A9D1SSJ4_9CLOT</name>